<dbReference type="RefSeq" id="XP_016586013.1">
    <property type="nucleotide sequence ID" value="XM_016730778.1"/>
</dbReference>
<dbReference type="CDD" id="cd12148">
    <property type="entry name" value="fungal_TF_MHR"/>
    <property type="match status" value="1"/>
</dbReference>
<dbReference type="AlphaFoldDB" id="A0A0F2M0V9"/>
<dbReference type="EMBL" id="AXCR01000010">
    <property type="protein sequence ID" value="KJR83337.1"/>
    <property type="molecule type" value="Genomic_DNA"/>
</dbReference>
<dbReference type="InterPro" id="IPR001138">
    <property type="entry name" value="Zn2Cys6_DnaBD"/>
</dbReference>
<accession>A0A0F2M0V9</accession>
<dbReference type="SMART" id="SM00906">
    <property type="entry name" value="Fungal_trans"/>
    <property type="match status" value="1"/>
</dbReference>
<dbReference type="PROSITE" id="PS50048">
    <property type="entry name" value="ZN2_CY6_FUNGAL_2"/>
    <property type="match status" value="1"/>
</dbReference>
<evidence type="ECO:0000256" key="6">
    <source>
        <dbReference type="SAM" id="MobiDB-lite"/>
    </source>
</evidence>
<dbReference type="VEuPathDB" id="FungiDB:SPSK_03963"/>
<evidence type="ECO:0000259" key="7">
    <source>
        <dbReference type="PROSITE" id="PS50048"/>
    </source>
</evidence>
<dbReference type="GO" id="GO:0000978">
    <property type="term" value="F:RNA polymerase II cis-regulatory region sequence-specific DNA binding"/>
    <property type="evidence" value="ECO:0007669"/>
    <property type="project" value="TreeGrafter"/>
</dbReference>
<dbReference type="GeneID" id="27666055"/>
<dbReference type="GO" id="GO:0000981">
    <property type="term" value="F:DNA-binding transcription factor activity, RNA polymerase II-specific"/>
    <property type="evidence" value="ECO:0007669"/>
    <property type="project" value="InterPro"/>
</dbReference>
<evidence type="ECO:0000313" key="9">
    <source>
        <dbReference type="Proteomes" id="UP000033710"/>
    </source>
</evidence>
<sequence length="938" mass="101392">MTSRDCKQQRLIGHRASTTASHPTTGDVSPTYGTGVDQQPINGHTRQEPLSSFASGVDMDSSSPSSHPPGLSGASVTSDTSSAQPPPPKRAKRRQVSRACDWCRQHRIKCDTSVPCANCKTRGGHCSSEDALNATSLPEAHREIDRLRRQVAQLEQELNAARLASRHAGPYTAASAGSVSEASPYSDGPESTAATPTGTATTHITVPPSIMPFPSDALLPPSATPRDIASRVATDTGIAHAFWGGVHVGTARSPNKTWYGPSSLFYFISRTAAYLDDSFQFQHPDGGDNSSGHANHKSNKASIDNLLDVNPAGMLVDGPAPPSSSTSTARTRPTDAQKQAQAHVHDSTSRPHASIQDALAGARFLTLTQEEYFLDLYWHSYHAALFPVLDEADFRQHYRSLWATSGQDRAPSALVDIVLALCLQIGVSTMVPGMRQKLIVDNDDTSVAGRWYYRRCQALLEYELESPSLSTLQCHILCGVYLCNGTFQNMSDSSCALAVREAHMLGLHLAPPADMTVRQSELRIRIWWALYVLDSKIGMKLGRPFLLHLAGATTPPQPDDSVAVAALSGSSFAPLGDNRSWLSFHLYHSALFQVARAAHVAFYSGHQTPLPVRPGQTLWDHPEALEVHARIALTHGDAFAQWARSVPPALTTARVGGGARAGGDGRPFSTDGSPLDIEPFAPLWVQRQRLLLELMYHNLCINLYRPLISFETSAFSAAPVRQCADACAHHAITLTQIVHQVLSTTSILAGWSEVFQWQWNAAMTLVGFLLAMHEQTRGIHRSDDICEVPIVCKAHAAVELAIAVFDMFGRNFAVATSAAAVIRTLRDKVNYLAQQNARAQRQQAQAQAQGHAGQAAIQAEASPVCVQSQPVAMNGAALPPANGIPDLLNTGPDKQPEVTFSGLDASVLQDTMLMAFDVDQWLDLNALWPDSEGVLFSM</sequence>
<feature type="compositionally biased region" description="Low complexity" evidence="6">
    <location>
        <begin position="192"/>
        <end position="206"/>
    </location>
</feature>
<dbReference type="Pfam" id="PF00172">
    <property type="entry name" value="Zn_clus"/>
    <property type="match status" value="1"/>
</dbReference>
<dbReference type="PROSITE" id="PS00463">
    <property type="entry name" value="ZN2_CY6_FUNGAL_1"/>
    <property type="match status" value="1"/>
</dbReference>
<dbReference type="InterPro" id="IPR007219">
    <property type="entry name" value="XnlR_reg_dom"/>
</dbReference>
<dbReference type="InterPro" id="IPR051127">
    <property type="entry name" value="Fungal_SecMet_Regulators"/>
</dbReference>
<feature type="domain" description="Zn(2)-C6 fungal-type" evidence="7">
    <location>
        <begin position="99"/>
        <end position="128"/>
    </location>
</feature>
<dbReference type="Proteomes" id="UP000033710">
    <property type="component" value="Unassembled WGS sequence"/>
</dbReference>
<dbReference type="PANTHER" id="PTHR47424">
    <property type="entry name" value="REGULATORY PROTEIN GAL4"/>
    <property type="match status" value="1"/>
</dbReference>
<feature type="coiled-coil region" evidence="5">
    <location>
        <begin position="822"/>
        <end position="849"/>
    </location>
</feature>
<dbReference type="InterPro" id="IPR036864">
    <property type="entry name" value="Zn2-C6_fun-type_DNA-bd_sf"/>
</dbReference>
<feature type="compositionally biased region" description="Low complexity" evidence="6">
    <location>
        <begin position="55"/>
        <end position="75"/>
    </location>
</feature>
<proteinExistence type="predicted"/>
<dbReference type="SUPFAM" id="SSF57701">
    <property type="entry name" value="Zn2/Cys6 DNA-binding domain"/>
    <property type="match status" value="1"/>
</dbReference>
<keyword evidence="5" id="KW-0175">Coiled coil</keyword>
<keyword evidence="2" id="KW-0805">Transcription regulation</keyword>
<dbReference type="CDD" id="cd00067">
    <property type="entry name" value="GAL4"/>
    <property type="match status" value="1"/>
</dbReference>
<feature type="compositionally biased region" description="Polar residues" evidence="6">
    <location>
        <begin position="16"/>
        <end position="54"/>
    </location>
</feature>
<dbReference type="GO" id="GO:0008270">
    <property type="term" value="F:zinc ion binding"/>
    <property type="evidence" value="ECO:0007669"/>
    <property type="project" value="InterPro"/>
</dbReference>
<organism evidence="8 9">
    <name type="scientific">Sporothrix schenckii 1099-18</name>
    <dbReference type="NCBI Taxonomy" id="1397361"/>
    <lineage>
        <taxon>Eukaryota</taxon>
        <taxon>Fungi</taxon>
        <taxon>Dikarya</taxon>
        <taxon>Ascomycota</taxon>
        <taxon>Pezizomycotina</taxon>
        <taxon>Sordariomycetes</taxon>
        <taxon>Sordariomycetidae</taxon>
        <taxon>Ophiostomatales</taxon>
        <taxon>Ophiostomataceae</taxon>
        <taxon>Sporothrix</taxon>
    </lineage>
</organism>
<evidence type="ECO:0000313" key="8">
    <source>
        <dbReference type="EMBL" id="KJR83337.1"/>
    </source>
</evidence>
<keyword evidence="3" id="KW-0804">Transcription</keyword>
<keyword evidence="1" id="KW-0479">Metal-binding</keyword>
<dbReference type="GO" id="GO:0006351">
    <property type="term" value="P:DNA-templated transcription"/>
    <property type="evidence" value="ECO:0007669"/>
    <property type="project" value="InterPro"/>
</dbReference>
<evidence type="ECO:0000256" key="1">
    <source>
        <dbReference type="ARBA" id="ARBA00022723"/>
    </source>
</evidence>
<gene>
    <name evidence="8" type="ORF">SPSK_03963</name>
</gene>
<dbReference type="Pfam" id="PF04082">
    <property type="entry name" value="Fungal_trans"/>
    <property type="match status" value="1"/>
</dbReference>
<feature type="region of interest" description="Disordered" evidence="6">
    <location>
        <begin position="312"/>
        <end position="352"/>
    </location>
</feature>
<evidence type="ECO:0000256" key="4">
    <source>
        <dbReference type="ARBA" id="ARBA00023242"/>
    </source>
</evidence>
<evidence type="ECO:0000256" key="3">
    <source>
        <dbReference type="ARBA" id="ARBA00023163"/>
    </source>
</evidence>
<comment type="caution">
    <text evidence="8">The sequence shown here is derived from an EMBL/GenBank/DDBJ whole genome shotgun (WGS) entry which is preliminary data.</text>
</comment>
<dbReference type="SMART" id="SM00066">
    <property type="entry name" value="GAL4"/>
    <property type="match status" value="1"/>
</dbReference>
<dbReference type="Gene3D" id="4.10.240.10">
    <property type="entry name" value="Zn(2)-C6 fungal-type DNA-binding domain"/>
    <property type="match status" value="1"/>
</dbReference>
<reference evidence="8 9" key="1">
    <citation type="journal article" date="2014" name="BMC Genomics">
        <title>Comparative genomics of the major fungal agents of human and animal Sporotrichosis: Sporothrix schenckii and Sporothrix brasiliensis.</title>
        <authorList>
            <person name="Teixeira M.M."/>
            <person name="de Almeida L.G."/>
            <person name="Kubitschek-Barreira P."/>
            <person name="Alves F.L."/>
            <person name="Kioshima E.S."/>
            <person name="Abadio A.K."/>
            <person name="Fernandes L."/>
            <person name="Derengowski L.S."/>
            <person name="Ferreira K.S."/>
            <person name="Souza R.C."/>
            <person name="Ruiz J.C."/>
            <person name="de Andrade N.C."/>
            <person name="Paes H.C."/>
            <person name="Nicola A.M."/>
            <person name="Albuquerque P."/>
            <person name="Gerber A.L."/>
            <person name="Martins V.P."/>
            <person name="Peconick L.D."/>
            <person name="Neto A.V."/>
            <person name="Chaucanez C.B."/>
            <person name="Silva P.A."/>
            <person name="Cunha O.L."/>
            <person name="de Oliveira F.F."/>
            <person name="dos Santos T.C."/>
            <person name="Barros A.L."/>
            <person name="Soares M.A."/>
            <person name="de Oliveira L.M."/>
            <person name="Marini M.M."/>
            <person name="Villalobos-Duno H."/>
            <person name="Cunha M.M."/>
            <person name="de Hoog S."/>
            <person name="da Silveira J.F."/>
            <person name="Henrissat B."/>
            <person name="Nino-Vega G.A."/>
            <person name="Cisalpino P.S."/>
            <person name="Mora-Montes H.M."/>
            <person name="Almeida S.R."/>
            <person name="Stajich J.E."/>
            <person name="Lopes-Bezerra L.M."/>
            <person name="Vasconcelos A.T."/>
            <person name="Felipe M.S."/>
        </authorList>
    </citation>
    <scope>NUCLEOTIDE SEQUENCE [LARGE SCALE GENOMIC DNA]</scope>
    <source>
        <strain evidence="8 9">1099-18</strain>
    </source>
</reference>
<feature type="region of interest" description="Disordered" evidence="6">
    <location>
        <begin position="168"/>
        <end position="206"/>
    </location>
</feature>
<feature type="region of interest" description="Disordered" evidence="6">
    <location>
        <begin position="1"/>
        <end position="95"/>
    </location>
</feature>
<keyword evidence="4" id="KW-0539">Nucleus</keyword>
<protein>
    <submittedName>
        <fullName evidence="8">Fungal specific transcription factor domain protein</fullName>
    </submittedName>
</protein>
<dbReference type="PANTHER" id="PTHR47424:SF12">
    <property type="entry name" value="TRANSCRIPTION FACTOR ASQA"/>
    <property type="match status" value="1"/>
</dbReference>
<reference evidence="8 9" key="2">
    <citation type="journal article" date="2015" name="Eukaryot. Cell">
        <title>Asexual propagation of a virulent clone complex in a human and feline outbreak of sporotrichosis.</title>
        <authorList>
            <person name="Teixeira Mde M."/>
            <person name="Rodrigues A.M."/>
            <person name="Tsui C.K."/>
            <person name="de Almeida L.G."/>
            <person name="Van Diepeningen A.D."/>
            <person name="van den Ende B.G."/>
            <person name="Fernandes G.F."/>
            <person name="Kano R."/>
            <person name="Hamelin R.C."/>
            <person name="Lopes-Bezerra L.M."/>
            <person name="Vasconcelos A.T."/>
            <person name="de Hoog S."/>
            <person name="de Camargo Z.P."/>
            <person name="Felipe M.S."/>
        </authorList>
    </citation>
    <scope>NUCLEOTIDE SEQUENCE [LARGE SCALE GENOMIC DNA]</scope>
    <source>
        <strain evidence="8 9">1099-18</strain>
    </source>
</reference>
<dbReference type="OrthoDB" id="2283488at2759"/>
<feature type="coiled-coil region" evidence="5">
    <location>
        <begin position="137"/>
        <end position="164"/>
    </location>
</feature>
<dbReference type="GO" id="GO:0000435">
    <property type="term" value="P:positive regulation of transcription from RNA polymerase II promoter by galactose"/>
    <property type="evidence" value="ECO:0007669"/>
    <property type="project" value="TreeGrafter"/>
</dbReference>
<evidence type="ECO:0000256" key="2">
    <source>
        <dbReference type="ARBA" id="ARBA00023015"/>
    </source>
</evidence>
<dbReference type="KEGG" id="ssck:SPSK_03963"/>
<evidence type="ECO:0000256" key="5">
    <source>
        <dbReference type="SAM" id="Coils"/>
    </source>
</evidence>
<dbReference type="GO" id="GO:0005634">
    <property type="term" value="C:nucleus"/>
    <property type="evidence" value="ECO:0007669"/>
    <property type="project" value="TreeGrafter"/>
</dbReference>
<name>A0A0F2M0V9_SPOSC</name>